<dbReference type="Gene3D" id="1.20.5.780">
    <property type="entry name" value="Single helix bin"/>
    <property type="match status" value="1"/>
</dbReference>
<dbReference type="PANTHER" id="PTHR35401">
    <property type="entry name" value="COPG FAMILY HELIX-TURN-HELIX PROTEIN-RELATED-RELATED"/>
    <property type="match status" value="1"/>
</dbReference>
<dbReference type="GO" id="GO:0006355">
    <property type="term" value="P:regulation of DNA-templated transcription"/>
    <property type="evidence" value="ECO:0007669"/>
    <property type="project" value="InterPro"/>
</dbReference>
<evidence type="ECO:0000256" key="1">
    <source>
        <dbReference type="ARBA" id="ARBA00022649"/>
    </source>
</evidence>
<dbReference type="Pfam" id="PF08681">
    <property type="entry name" value="TacA1"/>
    <property type="match status" value="1"/>
</dbReference>
<reference evidence="2" key="1">
    <citation type="submission" date="2018-06" db="EMBL/GenBank/DDBJ databases">
        <authorList>
            <person name="Zhirakovskaya E."/>
        </authorList>
    </citation>
    <scope>NUCLEOTIDE SEQUENCE</scope>
</reference>
<dbReference type="EMBL" id="UOFX01000039">
    <property type="protein sequence ID" value="VAX08529.1"/>
    <property type="molecule type" value="Genomic_DNA"/>
</dbReference>
<organism evidence="2">
    <name type="scientific">hydrothermal vent metagenome</name>
    <dbReference type="NCBI Taxonomy" id="652676"/>
    <lineage>
        <taxon>unclassified sequences</taxon>
        <taxon>metagenomes</taxon>
        <taxon>ecological metagenomes</taxon>
    </lineage>
</organism>
<name>A0A3B1ARF3_9ZZZZ</name>
<dbReference type="AlphaFoldDB" id="A0A3B1ARF3"/>
<accession>A0A3B1ARF3</accession>
<dbReference type="SUPFAM" id="SSF47598">
    <property type="entry name" value="Ribbon-helix-helix"/>
    <property type="match status" value="1"/>
</dbReference>
<dbReference type="InterPro" id="IPR010985">
    <property type="entry name" value="Ribbon_hlx_hlx"/>
</dbReference>
<dbReference type="PANTHER" id="PTHR35401:SF2">
    <property type="entry name" value="ABC-TYPE TRANSPORT SYSTEM"/>
    <property type="match status" value="1"/>
</dbReference>
<dbReference type="InterPro" id="IPR014795">
    <property type="entry name" value="TacA_1-like"/>
</dbReference>
<keyword evidence="1" id="KW-1277">Toxin-antitoxin system</keyword>
<protein>
    <recommendedName>
        <fullName evidence="3">DUF1778 domain-containing protein</fullName>
    </recommendedName>
</protein>
<gene>
    <name evidence="2" type="ORF">MNBD_GAMMA26-663</name>
</gene>
<sequence>MANAETIKQQRMHIRLDSLSKQKLERAAAYVHKSLSEFVLGQALHAADEVIHEHETLTLTQADWDVFLDALETPPKPNAKLKHAFAEHKKRVQR</sequence>
<evidence type="ECO:0008006" key="3">
    <source>
        <dbReference type="Google" id="ProtNLM"/>
    </source>
</evidence>
<proteinExistence type="predicted"/>
<evidence type="ECO:0000313" key="2">
    <source>
        <dbReference type="EMBL" id="VAX08529.1"/>
    </source>
</evidence>